<dbReference type="GO" id="GO:0005634">
    <property type="term" value="C:nucleus"/>
    <property type="evidence" value="ECO:0007669"/>
    <property type="project" value="TreeGrafter"/>
</dbReference>
<dbReference type="EMBL" id="KV448237">
    <property type="protein sequence ID" value="OAX39751.1"/>
    <property type="molecule type" value="Genomic_DNA"/>
</dbReference>
<reference evidence="2 3" key="1">
    <citation type="submission" date="2016-06" db="EMBL/GenBank/DDBJ databases">
        <title>Comparative genomics of the ectomycorrhizal sister species Rhizopogon vinicolor and Rhizopogon vesiculosus (Basidiomycota: Boletales) reveals a divergence of the mating type B locus.</title>
        <authorList>
            <consortium name="DOE Joint Genome Institute"/>
            <person name="Mujic A.B."/>
            <person name="Kuo A."/>
            <person name="Tritt A."/>
            <person name="Lipzen A."/>
            <person name="Chen C."/>
            <person name="Johnson J."/>
            <person name="Sharma A."/>
            <person name="Barry K."/>
            <person name="Grigoriev I.V."/>
            <person name="Spatafora J.W."/>
        </authorList>
    </citation>
    <scope>NUCLEOTIDE SEQUENCE [LARGE SCALE GENOMIC DNA]</scope>
    <source>
        <strain evidence="2 3">AM-OR11-026</strain>
    </source>
</reference>
<feature type="compositionally biased region" description="Basic and acidic residues" evidence="1">
    <location>
        <begin position="556"/>
        <end position="566"/>
    </location>
</feature>
<gene>
    <name evidence="2" type="ORF">K503DRAFT_56784</name>
</gene>
<sequence length="733" mass="81158">MPVPVPRASQPPAHGVHKHSKTEDASKSHSSVFNNLKYTLPVSPTGPPPSFGSRDQWINSLPAWRRTKVRRILEDDTHFTPEEQRDLGYHYGLTSAVDAQVIKGNHAEVCLPPMNAFPKNYGVNPSSKRVDVDQPMYGEQMRSTYAPFWSTAGRDCPDDSSPQGYVWPPVDNAFAPVLEDDSEDMINGDLCSSPVGPMTPFAEYVDRAVAATDVTTLCGVPLKREDIQGLYHGLQCYDVVDYQYADSIKQEPVPPVSDSAPSASMKYKKFAEPMADWIVSYVWKVCNNAITLPAAVSRYSSSISSQPAPTAPMHLSASVHSLLMSTLLQPSAVLLAMWYIARLPIYFRGVHLGVEQVKERRFRAELLDTTGGIDGKTLEANATFRLIVLGCMLANKWLDDHTFSNKTWHTICKLPVHSLNKLESLALDIFSHNLTISPAVWDQWLGHTLSYHLSLSPPSYSQPISRPSSNPQSFVRRVIEEIRAAPRMHPSSQPVFLSFDQRSKEKLSGGETGDEASGEAYDIDLDEDGPLRQEYLPKRRVSSGSSTSQRTTSRVEGARKELRESKASPNESTLPPPSKWSPAADEPIRRVGDRPALYMPVQPLYANPVSGVCWAPAMTYVAVKPRPNYPSASSKPIPSNDSFYSQAVNPQSHPQPCCNADAISPSNPGFWYPQFGFHYPTDGDVRMSFDGTGHHSQPMANWPSVEPYGFTPAPRVLFGPHPPINYPASWIRA</sequence>
<feature type="compositionally biased region" description="Low complexity" evidence="1">
    <location>
        <begin position="542"/>
        <end position="554"/>
    </location>
</feature>
<organism evidence="2 3">
    <name type="scientific">Rhizopogon vinicolor AM-OR11-026</name>
    <dbReference type="NCBI Taxonomy" id="1314800"/>
    <lineage>
        <taxon>Eukaryota</taxon>
        <taxon>Fungi</taxon>
        <taxon>Dikarya</taxon>
        <taxon>Basidiomycota</taxon>
        <taxon>Agaricomycotina</taxon>
        <taxon>Agaricomycetes</taxon>
        <taxon>Agaricomycetidae</taxon>
        <taxon>Boletales</taxon>
        <taxon>Suillineae</taxon>
        <taxon>Rhizopogonaceae</taxon>
        <taxon>Rhizopogon</taxon>
    </lineage>
</organism>
<dbReference type="GO" id="GO:0019901">
    <property type="term" value="F:protein kinase binding"/>
    <property type="evidence" value="ECO:0007669"/>
    <property type="project" value="InterPro"/>
</dbReference>
<feature type="compositionally biased region" description="Acidic residues" evidence="1">
    <location>
        <begin position="512"/>
        <end position="528"/>
    </location>
</feature>
<evidence type="ECO:0008006" key="4">
    <source>
        <dbReference type="Google" id="ProtNLM"/>
    </source>
</evidence>
<dbReference type="InterPro" id="IPR013922">
    <property type="entry name" value="Cyclin_PHO80-like"/>
</dbReference>
<dbReference type="CDD" id="cd20557">
    <property type="entry name" value="CYCLIN_ScPCL1-like"/>
    <property type="match status" value="1"/>
</dbReference>
<evidence type="ECO:0000313" key="2">
    <source>
        <dbReference type="EMBL" id="OAX39751.1"/>
    </source>
</evidence>
<dbReference type="AlphaFoldDB" id="A0A1B7N4K5"/>
<proteinExistence type="predicted"/>
<name>A0A1B7N4K5_9AGAM</name>
<evidence type="ECO:0000256" key="1">
    <source>
        <dbReference type="SAM" id="MobiDB-lite"/>
    </source>
</evidence>
<evidence type="ECO:0000313" key="3">
    <source>
        <dbReference type="Proteomes" id="UP000092154"/>
    </source>
</evidence>
<dbReference type="InParanoid" id="A0A1B7N4K5"/>
<accession>A0A1B7N4K5</accession>
<dbReference type="OrthoDB" id="286814at2759"/>
<feature type="region of interest" description="Disordered" evidence="1">
    <location>
        <begin position="1"/>
        <end position="30"/>
    </location>
</feature>
<dbReference type="STRING" id="1314800.A0A1B7N4K5"/>
<protein>
    <recommendedName>
        <fullName evidence="4">Cyclin N-terminal domain-containing protein</fullName>
    </recommendedName>
</protein>
<dbReference type="Proteomes" id="UP000092154">
    <property type="component" value="Unassembled WGS sequence"/>
</dbReference>
<dbReference type="PANTHER" id="PTHR15615">
    <property type="match status" value="1"/>
</dbReference>
<keyword evidence="3" id="KW-1185">Reference proteome</keyword>
<dbReference type="GO" id="GO:0000307">
    <property type="term" value="C:cyclin-dependent protein kinase holoenzyme complex"/>
    <property type="evidence" value="ECO:0007669"/>
    <property type="project" value="TreeGrafter"/>
</dbReference>
<dbReference type="GO" id="GO:0016538">
    <property type="term" value="F:cyclin-dependent protein serine/threonine kinase regulator activity"/>
    <property type="evidence" value="ECO:0007669"/>
    <property type="project" value="TreeGrafter"/>
</dbReference>
<feature type="region of interest" description="Disordered" evidence="1">
    <location>
        <begin position="503"/>
        <end position="586"/>
    </location>
</feature>
<dbReference type="PANTHER" id="PTHR15615:SF108">
    <property type="entry name" value="PROTEIN CNPPD1"/>
    <property type="match status" value="1"/>
</dbReference>
<dbReference type="Gene3D" id="1.10.472.10">
    <property type="entry name" value="Cyclin-like"/>
    <property type="match status" value="1"/>
</dbReference>